<dbReference type="InterPro" id="IPR018120">
    <property type="entry name" value="Glyco_hydro_1_AS"/>
</dbReference>
<keyword evidence="8" id="KW-1185">Reference proteome</keyword>
<evidence type="ECO:0000256" key="5">
    <source>
        <dbReference type="PROSITE-ProRule" id="PRU10055"/>
    </source>
</evidence>
<feature type="active site" description="Nucleophile" evidence="5">
    <location>
        <position position="256"/>
    </location>
</feature>
<keyword evidence="3" id="KW-0378">Hydrolase</keyword>
<reference evidence="7" key="1">
    <citation type="submission" date="2022-01" db="EMBL/GenBank/DDBJ databases">
        <authorList>
            <person name="King R."/>
        </authorList>
    </citation>
    <scope>NUCLEOTIDE SEQUENCE</scope>
</reference>
<dbReference type="EMBL" id="OU898279">
    <property type="protein sequence ID" value="CAH1278713.1"/>
    <property type="molecule type" value="Genomic_DNA"/>
</dbReference>
<dbReference type="PANTHER" id="PTHR10353:SF36">
    <property type="entry name" value="LP05116P"/>
    <property type="match status" value="1"/>
</dbReference>
<gene>
    <name evidence="7" type="ORF">DIABBA_LOCUS6824</name>
</gene>
<dbReference type="AlphaFoldDB" id="A0A9P0E2E4"/>
<dbReference type="PROSITE" id="PS00572">
    <property type="entry name" value="GLYCOSYL_HYDROL_F1_1"/>
    <property type="match status" value="1"/>
</dbReference>
<evidence type="ECO:0000256" key="3">
    <source>
        <dbReference type="ARBA" id="ARBA00022801"/>
    </source>
</evidence>
<sequence length="353" mass="40428">MFHWDTPQALENIGGWTNELIVDRFVDYAQFLFETFGEDVQLWLTFNEPKQTCQGGYGNGNMAPAILSPGVGEYLCAHNVIRAHAKVWHLYDQRYRHIQNGHVGITIDSGWAEPDSDSEEDKEAAERMLHFTYGWYANALVNGDYPEVMKTVIAKRSAAQGFKQSRLPEFTQEQIDDIQGAVDFLGVNYYTANMAKKQGNVPVVSGWQEDMEVDTYQKEEWPKSSSSWLRIVPWGMRKLLNWLKKTYGDIPLIITENGVSDDCSSLDDQIRIDYYQQHISNVRDALDDGVNVFGYTAWSLMDNFEWMRGYSECFGLYQVDFSNADRPRTAKKSVELFKKIATTKCVTDSCEDA</sequence>
<dbReference type="EC" id="3.2.1.21" evidence="2"/>
<keyword evidence="4" id="KW-0326">Glycosidase</keyword>
<evidence type="ECO:0000256" key="1">
    <source>
        <dbReference type="ARBA" id="ARBA00010838"/>
    </source>
</evidence>
<protein>
    <recommendedName>
        <fullName evidence="2">beta-glucosidase</fullName>
        <ecNumber evidence="2">3.2.1.21</ecNumber>
    </recommendedName>
</protein>
<proteinExistence type="inferred from homology"/>
<dbReference type="Pfam" id="PF00232">
    <property type="entry name" value="Glyco_hydro_1"/>
    <property type="match status" value="1"/>
</dbReference>
<evidence type="ECO:0000313" key="8">
    <source>
        <dbReference type="Proteomes" id="UP001153709"/>
    </source>
</evidence>
<dbReference type="OrthoDB" id="65569at2759"/>
<dbReference type="InterPro" id="IPR001360">
    <property type="entry name" value="Glyco_hydro_1"/>
</dbReference>
<dbReference type="SUPFAM" id="SSF51445">
    <property type="entry name" value="(Trans)glycosidases"/>
    <property type="match status" value="1"/>
</dbReference>
<accession>A0A9P0E2E4</accession>
<dbReference type="Gene3D" id="3.20.20.80">
    <property type="entry name" value="Glycosidases"/>
    <property type="match status" value="1"/>
</dbReference>
<dbReference type="GO" id="GO:0005975">
    <property type="term" value="P:carbohydrate metabolic process"/>
    <property type="evidence" value="ECO:0007669"/>
    <property type="project" value="InterPro"/>
</dbReference>
<evidence type="ECO:0000256" key="6">
    <source>
        <dbReference type="RuleBase" id="RU003690"/>
    </source>
</evidence>
<dbReference type="GO" id="GO:0008422">
    <property type="term" value="F:beta-glucosidase activity"/>
    <property type="evidence" value="ECO:0007669"/>
    <property type="project" value="TreeGrafter"/>
</dbReference>
<comment type="similarity">
    <text evidence="1 6">Belongs to the glycosyl hydrolase 1 family.</text>
</comment>
<dbReference type="PANTHER" id="PTHR10353">
    <property type="entry name" value="GLYCOSYL HYDROLASE"/>
    <property type="match status" value="1"/>
</dbReference>
<evidence type="ECO:0000256" key="2">
    <source>
        <dbReference type="ARBA" id="ARBA00012744"/>
    </source>
</evidence>
<name>A0A9P0E2E4_DIABA</name>
<organism evidence="7 8">
    <name type="scientific">Diabrotica balteata</name>
    <name type="common">Banded cucumber beetle</name>
    <dbReference type="NCBI Taxonomy" id="107213"/>
    <lineage>
        <taxon>Eukaryota</taxon>
        <taxon>Metazoa</taxon>
        <taxon>Ecdysozoa</taxon>
        <taxon>Arthropoda</taxon>
        <taxon>Hexapoda</taxon>
        <taxon>Insecta</taxon>
        <taxon>Pterygota</taxon>
        <taxon>Neoptera</taxon>
        <taxon>Endopterygota</taxon>
        <taxon>Coleoptera</taxon>
        <taxon>Polyphaga</taxon>
        <taxon>Cucujiformia</taxon>
        <taxon>Chrysomeloidea</taxon>
        <taxon>Chrysomelidae</taxon>
        <taxon>Galerucinae</taxon>
        <taxon>Diabroticina</taxon>
        <taxon>Diabroticites</taxon>
        <taxon>Diabrotica</taxon>
    </lineage>
</organism>
<evidence type="ECO:0000256" key="4">
    <source>
        <dbReference type="ARBA" id="ARBA00023295"/>
    </source>
</evidence>
<dbReference type="Proteomes" id="UP001153709">
    <property type="component" value="Chromosome 4"/>
</dbReference>
<dbReference type="InterPro" id="IPR017853">
    <property type="entry name" value="GH"/>
</dbReference>
<evidence type="ECO:0000313" key="7">
    <source>
        <dbReference type="EMBL" id="CAH1278713.1"/>
    </source>
</evidence>
<dbReference type="PRINTS" id="PR00131">
    <property type="entry name" value="GLHYDRLASE1"/>
</dbReference>